<evidence type="ECO:0000256" key="1">
    <source>
        <dbReference type="SAM" id="Phobius"/>
    </source>
</evidence>
<sequence length="113" mass="12813">MVSSSISAMEMVKRNLNRGKQTAKTLRRYLPNGIFGVVLILIVFFLVKFGPIFTTVLKFFGPLLGAMALVGLIGLLSYKDQQDQPPRVGEEVYEYIFKPSPEFERAYPNHPYP</sequence>
<gene>
    <name evidence="2" type="ORF">Acr_02g0014110</name>
</gene>
<dbReference type="Proteomes" id="UP000585474">
    <property type="component" value="Unassembled WGS sequence"/>
</dbReference>
<reference evidence="2 3" key="1">
    <citation type="submission" date="2019-07" db="EMBL/GenBank/DDBJ databases">
        <title>De Novo Assembly of kiwifruit Actinidia rufa.</title>
        <authorList>
            <person name="Sugita-Konishi S."/>
            <person name="Sato K."/>
            <person name="Mori E."/>
            <person name="Abe Y."/>
            <person name="Kisaki G."/>
            <person name="Hamano K."/>
            <person name="Suezawa K."/>
            <person name="Otani M."/>
            <person name="Fukuda T."/>
            <person name="Manabe T."/>
            <person name="Gomi K."/>
            <person name="Tabuchi M."/>
            <person name="Akimitsu K."/>
            <person name="Kataoka I."/>
        </authorList>
    </citation>
    <scope>NUCLEOTIDE SEQUENCE [LARGE SCALE GENOMIC DNA]</scope>
    <source>
        <strain evidence="3">cv. Fuchu</strain>
    </source>
</reference>
<proteinExistence type="predicted"/>
<dbReference type="AlphaFoldDB" id="A0A7J0E9J7"/>
<evidence type="ECO:0000313" key="2">
    <source>
        <dbReference type="EMBL" id="GFY83171.1"/>
    </source>
</evidence>
<protein>
    <recommendedName>
        <fullName evidence="4">Transmembrane protein</fullName>
    </recommendedName>
</protein>
<keyword evidence="1" id="KW-0472">Membrane</keyword>
<name>A0A7J0E9J7_9ERIC</name>
<organism evidence="2 3">
    <name type="scientific">Actinidia rufa</name>
    <dbReference type="NCBI Taxonomy" id="165716"/>
    <lineage>
        <taxon>Eukaryota</taxon>
        <taxon>Viridiplantae</taxon>
        <taxon>Streptophyta</taxon>
        <taxon>Embryophyta</taxon>
        <taxon>Tracheophyta</taxon>
        <taxon>Spermatophyta</taxon>
        <taxon>Magnoliopsida</taxon>
        <taxon>eudicotyledons</taxon>
        <taxon>Gunneridae</taxon>
        <taxon>Pentapetalae</taxon>
        <taxon>asterids</taxon>
        <taxon>Ericales</taxon>
        <taxon>Actinidiaceae</taxon>
        <taxon>Actinidia</taxon>
    </lineage>
</organism>
<dbReference type="EMBL" id="BJWL01000002">
    <property type="protein sequence ID" value="GFY83171.1"/>
    <property type="molecule type" value="Genomic_DNA"/>
</dbReference>
<evidence type="ECO:0000313" key="3">
    <source>
        <dbReference type="Proteomes" id="UP000585474"/>
    </source>
</evidence>
<keyword evidence="3" id="KW-1185">Reference proteome</keyword>
<keyword evidence="1" id="KW-0812">Transmembrane</keyword>
<keyword evidence="1" id="KW-1133">Transmembrane helix</keyword>
<evidence type="ECO:0008006" key="4">
    <source>
        <dbReference type="Google" id="ProtNLM"/>
    </source>
</evidence>
<accession>A0A7J0E9J7</accession>
<feature type="transmembrane region" description="Helical" evidence="1">
    <location>
        <begin position="29"/>
        <end position="47"/>
    </location>
</feature>
<feature type="transmembrane region" description="Helical" evidence="1">
    <location>
        <begin position="59"/>
        <end position="78"/>
    </location>
</feature>
<comment type="caution">
    <text evidence="2">The sequence shown here is derived from an EMBL/GenBank/DDBJ whole genome shotgun (WGS) entry which is preliminary data.</text>
</comment>